<evidence type="ECO:0000313" key="11">
    <source>
        <dbReference type="Proteomes" id="UP001519363"/>
    </source>
</evidence>
<comment type="PTM">
    <text evidence="6">Topaquinone (TPQ) is generated by copper-dependent autoxidation of a specific tyrosyl residue.</text>
</comment>
<comment type="cofactor">
    <cofactor evidence="6">
        <name>Cu cation</name>
        <dbReference type="ChEBI" id="CHEBI:23378"/>
    </cofactor>
    <text evidence="6">Contains 1 topaquinone per subunit.</text>
</comment>
<dbReference type="Gene3D" id="3.10.450.40">
    <property type="match status" value="2"/>
</dbReference>
<dbReference type="PROSITE" id="PS01165">
    <property type="entry name" value="COPPER_AMINE_OXID_2"/>
    <property type="match status" value="1"/>
</dbReference>
<dbReference type="PANTHER" id="PTHR10638:SF41">
    <property type="entry name" value="AMINE OXIDASE"/>
    <property type="match status" value="1"/>
</dbReference>
<accession>A0ABS5A4T8</accession>
<evidence type="ECO:0000256" key="1">
    <source>
        <dbReference type="ARBA" id="ARBA00007983"/>
    </source>
</evidence>
<comment type="similarity">
    <text evidence="1 6">Belongs to the copper/topaquinone oxidase family.</text>
</comment>
<dbReference type="EC" id="1.4.3.-" evidence="6"/>
<evidence type="ECO:0000259" key="7">
    <source>
        <dbReference type="Pfam" id="PF01179"/>
    </source>
</evidence>
<dbReference type="SUPFAM" id="SSF54416">
    <property type="entry name" value="Amine oxidase N-terminal region"/>
    <property type="match status" value="2"/>
</dbReference>
<dbReference type="Pfam" id="PF02727">
    <property type="entry name" value="Cu_amine_oxidN2"/>
    <property type="match status" value="1"/>
</dbReference>
<sequence>MTSVRTRPHPLTPLSAQDIRAATRILRSEQDLPEGTRFISIELREPPKEAVLAFPDGPEPDRAAFAVLRTGRETVEAVVSLTEQRVRSWQVVPGAQPCLTPEEFGECEQAVKADQRWREAMRRRGVQDLDLAIVDAWTIGRAGEQDDARHGRFVHALTFVRTGPCDNPYARPVEGLVARVDLDTMAVLAVWDEGAVPLPPHAGNYAADLLAKQENWPQATRTREDLKPIEITQPDGPSFTLDGTLLSWQKWQVRLGFTPREGLVLHQLGYHDRDRLRPILYRASLAEMFTPYADPGLVHRRKNAFDEGEYGAGFVVNSLVPGCDCLGEIVYADAVVNDEHGEPVTLKNAICLHEEDWGVGWKHTDFRTGRVETARARRLVISSWAVLGNYQYGYFWYLYLDGTIQFEIKLTGMISTGAVAPGEQPRYGALVAPGLYGPNHQHFFNVRLDMCVDGTENSVYEIDARPLPPGADNPFGNAWVAERTLLDRESRAQRVADPLVGRYWLVCNENRRNRLGGPVGYKLVPEASALPLPLEGTAARNRAAFSYRHLWVTRYAEGERYAAGDYPNQHPGGGGLPAYAAQDRELVGTDVVLWHTFGDHHVVRPEDWPVMPVTCVGFHLKPVGFFDGNPALDVPRPPTGCGGESRYQ</sequence>
<dbReference type="InterPro" id="IPR015798">
    <property type="entry name" value="Cu_amine_oxidase_C"/>
</dbReference>
<dbReference type="InterPro" id="IPR015802">
    <property type="entry name" value="Cu_amine_oxidase_N3"/>
</dbReference>
<evidence type="ECO:0000256" key="6">
    <source>
        <dbReference type="RuleBase" id="RU000672"/>
    </source>
</evidence>
<feature type="domain" description="Copper amine oxidase N3-terminal" evidence="9">
    <location>
        <begin position="97"/>
        <end position="194"/>
    </location>
</feature>
<evidence type="ECO:0000256" key="2">
    <source>
        <dbReference type="ARBA" id="ARBA00022723"/>
    </source>
</evidence>
<proteinExistence type="inferred from homology"/>
<evidence type="ECO:0000259" key="9">
    <source>
        <dbReference type="Pfam" id="PF02728"/>
    </source>
</evidence>
<reference evidence="10 11" key="1">
    <citation type="submission" date="2021-03" db="EMBL/GenBank/DDBJ databases">
        <title>Sequencing the genomes of 1000 actinobacteria strains.</title>
        <authorList>
            <person name="Klenk H.-P."/>
        </authorList>
    </citation>
    <scope>NUCLEOTIDE SEQUENCE [LARGE SCALE GENOMIC DNA]</scope>
    <source>
        <strain evidence="10 11">DSM 44580</strain>
    </source>
</reference>
<name>A0ABS5A4T8_9PSEU</name>
<dbReference type="NCBIfam" id="NF008559">
    <property type="entry name" value="PRK11504.1"/>
    <property type="match status" value="1"/>
</dbReference>
<dbReference type="InterPro" id="IPR049947">
    <property type="entry name" value="Cu_Am_Ox_Cu-bd"/>
</dbReference>
<dbReference type="InterPro" id="IPR016182">
    <property type="entry name" value="Cu_amine_oxidase_N-reg"/>
</dbReference>
<keyword evidence="3 6" id="KW-0801">TPQ</keyword>
<dbReference type="Gene3D" id="2.70.98.20">
    <property type="entry name" value="Copper amine oxidase, catalytic domain"/>
    <property type="match status" value="1"/>
</dbReference>
<dbReference type="SUPFAM" id="SSF49998">
    <property type="entry name" value="Amine oxidase catalytic domain"/>
    <property type="match status" value="1"/>
</dbReference>
<gene>
    <name evidence="10" type="ORF">JOF53_000458</name>
</gene>
<comment type="caution">
    <text evidence="10">The sequence shown here is derived from an EMBL/GenBank/DDBJ whole genome shotgun (WGS) entry which is preliminary data.</text>
</comment>
<feature type="domain" description="Copper amine oxidase catalytic" evidence="7">
    <location>
        <begin position="229"/>
        <end position="632"/>
    </location>
</feature>
<dbReference type="InterPro" id="IPR015800">
    <property type="entry name" value="Cu_amine_oxidase_N2"/>
</dbReference>
<dbReference type="Proteomes" id="UP001519363">
    <property type="component" value="Unassembled WGS sequence"/>
</dbReference>
<keyword evidence="2 6" id="KW-0479">Metal-binding</keyword>
<dbReference type="RefSeq" id="WP_209706237.1">
    <property type="nucleotide sequence ID" value="NZ_JAGIOO010000001.1"/>
</dbReference>
<dbReference type="Pfam" id="PF01179">
    <property type="entry name" value="Cu_amine_oxid"/>
    <property type="match status" value="1"/>
</dbReference>
<evidence type="ECO:0000256" key="3">
    <source>
        <dbReference type="ARBA" id="ARBA00022772"/>
    </source>
</evidence>
<keyword evidence="4 6" id="KW-0560">Oxidoreductase</keyword>
<dbReference type="InterPro" id="IPR036460">
    <property type="entry name" value="Cu_amine_oxidase_C_sf"/>
</dbReference>
<keyword evidence="11" id="KW-1185">Reference proteome</keyword>
<keyword evidence="5 6" id="KW-0186">Copper</keyword>
<evidence type="ECO:0000313" key="10">
    <source>
        <dbReference type="EMBL" id="MBP2471586.1"/>
    </source>
</evidence>
<dbReference type="GO" id="GO:0008131">
    <property type="term" value="F:primary methylamine oxidase activity"/>
    <property type="evidence" value="ECO:0007669"/>
    <property type="project" value="UniProtKB-EC"/>
</dbReference>
<dbReference type="Pfam" id="PF02728">
    <property type="entry name" value="Cu_amine_oxidN3"/>
    <property type="match status" value="1"/>
</dbReference>
<dbReference type="InterPro" id="IPR000269">
    <property type="entry name" value="Cu_amine_oxidase"/>
</dbReference>
<dbReference type="PANTHER" id="PTHR10638">
    <property type="entry name" value="COPPER AMINE OXIDASE"/>
    <property type="match status" value="1"/>
</dbReference>
<evidence type="ECO:0000256" key="5">
    <source>
        <dbReference type="ARBA" id="ARBA00023008"/>
    </source>
</evidence>
<evidence type="ECO:0000259" key="8">
    <source>
        <dbReference type="Pfam" id="PF02727"/>
    </source>
</evidence>
<protein>
    <recommendedName>
        <fullName evidence="6">Amine oxidase</fullName>
        <ecNumber evidence="6">1.4.3.-</ecNumber>
    </recommendedName>
</protein>
<feature type="domain" description="Copper amine oxidase N2-terminal" evidence="8">
    <location>
        <begin position="9"/>
        <end position="91"/>
    </location>
</feature>
<organism evidence="10 11">
    <name type="scientific">Crossiella equi</name>
    <dbReference type="NCBI Taxonomy" id="130796"/>
    <lineage>
        <taxon>Bacteria</taxon>
        <taxon>Bacillati</taxon>
        <taxon>Actinomycetota</taxon>
        <taxon>Actinomycetes</taxon>
        <taxon>Pseudonocardiales</taxon>
        <taxon>Pseudonocardiaceae</taxon>
        <taxon>Crossiella</taxon>
    </lineage>
</organism>
<dbReference type="EMBL" id="JAGIOO010000001">
    <property type="protein sequence ID" value="MBP2471586.1"/>
    <property type="molecule type" value="Genomic_DNA"/>
</dbReference>
<evidence type="ECO:0000256" key="4">
    <source>
        <dbReference type="ARBA" id="ARBA00023002"/>
    </source>
</evidence>